<feature type="compositionally biased region" description="Low complexity" evidence="1">
    <location>
        <begin position="8"/>
        <end position="18"/>
    </location>
</feature>
<feature type="compositionally biased region" description="Low complexity" evidence="1">
    <location>
        <begin position="96"/>
        <end position="109"/>
    </location>
</feature>
<sequence length="595" mass="63513">MSGENGRASPAAESAPPAVETKDDATKTAADAKSGAEPAAAAAPAPAPAPAAAADPTAESDKAPKALAERPAAEQSAEKPDVKMTTEDMPLPPDDIPGAADAAEPAQADVTGDNAADTAAVQTPKPKAHRKSIGAGSAKAKKLNKKASKPRLLHLDAEPGDHYFVKLKGFPQWPVIICDEDMLPASLLKSRPVTAKRADGTYREDYADGGKNIADRTFPVMYLDTNEFGWVPNTELIDLDPATVLDVNMDKMRKALQSAHQLASESHPLSFYKEVLQNYQEQLIEQEKAKAAKAATPKGKKSKAAVSDDEDIDMDDAPGVDETPVKEKKVKKRKAEESAETPQRSDSVKKPKIKLTTSSTSKTANGATVAPKAAKTGEAKNTKSKSKKKEADEKKAEKEAASPKEPELSAEDKHTRKGKEVLFLRHKLQKGLLTRDQEPREEEMKLMSDYVTKLEGFPDLEVSIIRLTKINKVLKAILKLDNIPKEDEFRFKPRSQALLDKWNKLLSADGTPAAEGVNGGAADKAAGKANGVGGNKSGSEPPAKALSEEAKSEAEDEPKVEGEGEKKEAAQPVEEEAAEKPAEETKAPEAVEASA</sequence>
<organism evidence="3 4">
    <name type="scientific">Staphylotrichum tortipilum</name>
    <dbReference type="NCBI Taxonomy" id="2831512"/>
    <lineage>
        <taxon>Eukaryota</taxon>
        <taxon>Fungi</taxon>
        <taxon>Dikarya</taxon>
        <taxon>Ascomycota</taxon>
        <taxon>Pezizomycotina</taxon>
        <taxon>Sordariomycetes</taxon>
        <taxon>Sordariomycetidae</taxon>
        <taxon>Sordariales</taxon>
        <taxon>Chaetomiaceae</taxon>
        <taxon>Staphylotrichum</taxon>
    </lineage>
</organism>
<reference evidence="3" key="2">
    <citation type="submission" date="2023-05" db="EMBL/GenBank/DDBJ databases">
        <authorList>
            <consortium name="Lawrence Berkeley National Laboratory"/>
            <person name="Steindorff A."/>
            <person name="Hensen N."/>
            <person name="Bonometti L."/>
            <person name="Westerberg I."/>
            <person name="Brannstrom I.O."/>
            <person name="Guillou S."/>
            <person name="Cros-Aarteil S."/>
            <person name="Calhoun S."/>
            <person name="Haridas S."/>
            <person name="Kuo A."/>
            <person name="Mondo S."/>
            <person name="Pangilinan J."/>
            <person name="Riley R."/>
            <person name="Labutti K."/>
            <person name="Andreopoulos B."/>
            <person name="Lipzen A."/>
            <person name="Chen C."/>
            <person name="Yanf M."/>
            <person name="Daum C."/>
            <person name="Ng V."/>
            <person name="Clum A."/>
            <person name="Ohm R."/>
            <person name="Martin F."/>
            <person name="Silar P."/>
            <person name="Natvig D."/>
            <person name="Lalanne C."/>
            <person name="Gautier V."/>
            <person name="Ament-Velasquez S.L."/>
            <person name="Kruys A."/>
            <person name="Hutchinson M.I."/>
            <person name="Powell A.J."/>
            <person name="Barry K."/>
            <person name="Miller A.N."/>
            <person name="Grigoriev I.V."/>
            <person name="Debuchy R."/>
            <person name="Gladieux P."/>
            <person name="Thoren M.H."/>
            <person name="Johannesson H."/>
        </authorList>
    </citation>
    <scope>NUCLEOTIDE SEQUENCE</scope>
    <source>
        <strain evidence="3">CBS 103.79</strain>
    </source>
</reference>
<dbReference type="PROSITE" id="PS50812">
    <property type="entry name" value="PWWP"/>
    <property type="match status" value="1"/>
</dbReference>
<evidence type="ECO:0000256" key="1">
    <source>
        <dbReference type="SAM" id="MobiDB-lite"/>
    </source>
</evidence>
<feature type="region of interest" description="Disordered" evidence="1">
    <location>
        <begin position="509"/>
        <end position="595"/>
    </location>
</feature>
<keyword evidence="4" id="KW-1185">Reference proteome</keyword>
<evidence type="ECO:0000259" key="2">
    <source>
        <dbReference type="PROSITE" id="PS50812"/>
    </source>
</evidence>
<feature type="region of interest" description="Disordered" evidence="1">
    <location>
        <begin position="1"/>
        <end position="147"/>
    </location>
</feature>
<feature type="domain" description="PWWP" evidence="2">
    <location>
        <begin position="159"/>
        <end position="242"/>
    </location>
</feature>
<feature type="compositionally biased region" description="Acidic residues" evidence="1">
    <location>
        <begin position="307"/>
        <end position="319"/>
    </location>
</feature>
<feature type="compositionally biased region" description="Low complexity" evidence="1">
    <location>
        <begin position="520"/>
        <end position="529"/>
    </location>
</feature>
<evidence type="ECO:0000313" key="3">
    <source>
        <dbReference type="EMBL" id="KAK3902415.1"/>
    </source>
</evidence>
<dbReference type="EMBL" id="MU855511">
    <property type="protein sequence ID" value="KAK3902415.1"/>
    <property type="molecule type" value="Genomic_DNA"/>
</dbReference>
<feature type="compositionally biased region" description="Basic and acidic residues" evidence="1">
    <location>
        <begin position="389"/>
        <end position="419"/>
    </location>
</feature>
<dbReference type="Pfam" id="PF00855">
    <property type="entry name" value="PWWP"/>
    <property type="match status" value="1"/>
</dbReference>
<gene>
    <name evidence="3" type="ORF">C8A05DRAFT_33893</name>
</gene>
<dbReference type="SMART" id="SM00293">
    <property type="entry name" value="PWWP"/>
    <property type="match status" value="1"/>
</dbReference>
<feature type="compositionally biased region" description="Basic and acidic residues" evidence="1">
    <location>
        <begin position="59"/>
        <end position="86"/>
    </location>
</feature>
<evidence type="ECO:0000313" key="4">
    <source>
        <dbReference type="Proteomes" id="UP001303889"/>
    </source>
</evidence>
<dbReference type="AlphaFoldDB" id="A0AAN6ML15"/>
<feature type="compositionally biased region" description="Basic and acidic residues" evidence="1">
    <location>
        <begin position="546"/>
        <end position="569"/>
    </location>
</feature>
<dbReference type="SUPFAM" id="SSF63748">
    <property type="entry name" value="Tudor/PWWP/MBT"/>
    <property type="match status" value="1"/>
</dbReference>
<name>A0AAN6ML15_9PEZI</name>
<feature type="compositionally biased region" description="Low complexity" evidence="1">
    <location>
        <begin position="354"/>
        <end position="363"/>
    </location>
</feature>
<feature type="compositionally biased region" description="Basic and acidic residues" evidence="1">
    <location>
        <begin position="578"/>
        <end position="589"/>
    </location>
</feature>
<feature type="region of interest" description="Disordered" evidence="1">
    <location>
        <begin position="290"/>
        <end position="419"/>
    </location>
</feature>
<dbReference type="Proteomes" id="UP001303889">
    <property type="component" value="Unassembled WGS sequence"/>
</dbReference>
<feature type="compositionally biased region" description="Low complexity" evidence="1">
    <location>
        <begin position="27"/>
        <end position="57"/>
    </location>
</feature>
<protein>
    <recommendedName>
        <fullName evidence="2">PWWP domain-containing protein</fullName>
    </recommendedName>
</protein>
<proteinExistence type="predicted"/>
<reference evidence="3" key="1">
    <citation type="journal article" date="2023" name="Mol. Phylogenet. Evol.">
        <title>Genome-scale phylogeny and comparative genomics of the fungal order Sordariales.</title>
        <authorList>
            <person name="Hensen N."/>
            <person name="Bonometti L."/>
            <person name="Westerberg I."/>
            <person name="Brannstrom I.O."/>
            <person name="Guillou S."/>
            <person name="Cros-Aarteil S."/>
            <person name="Calhoun S."/>
            <person name="Haridas S."/>
            <person name="Kuo A."/>
            <person name="Mondo S."/>
            <person name="Pangilinan J."/>
            <person name="Riley R."/>
            <person name="LaButti K."/>
            <person name="Andreopoulos B."/>
            <person name="Lipzen A."/>
            <person name="Chen C."/>
            <person name="Yan M."/>
            <person name="Daum C."/>
            <person name="Ng V."/>
            <person name="Clum A."/>
            <person name="Steindorff A."/>
            <person name="Ohm R.A."/>
            <person name="Martin F."/>
            <person name="Silar P."/>
            <person name="Natvig D.O."/>
            <person name="Lalanne C."/>
            <person name="Gautier V."/>
            <person name="Ament-Velasquez S.L."/>
            <person name="Kruys A."/>
            <person name="Hutchinson M.I."/>
            <person name="Powell A.J."/>
            <person name="Barry K."/>
            <person name="Miller A.N."/>
            <person name="Grigoriev I.V."/>
            <person name="Debuchy R."/>
            <person name="Gladieux P."/>
            <person name="Hiltunen Thoren M."/>
            <person name="Johannesson H."/>
        </authorList>
    </citation>
    <scope>NUCLEOTIDE SEQUENCE</scope>
    <source>
        <strain evidence="3">CBS 103.79</strain>
    </source>
</reference>
<dbReference type="InterPro" id="IPR000313">
    <property type="entry name" value="PWWP_dom"/>
</dbReference>
<comment type="caution">
    <text evidence="3">The sequence shown here is derived from an EMBL/GenBank/DDBJ whole genome shotgun (WGS) entry which is preliminary data.</text>
</comment>
<accession>A0AAN6ML15</accession>
<dbReference type="Gene3D" id="2.30.30.140">
    <property type="match status" value="1"/>
</dbReference>